<protein>
    <recommendedName>
        <fullName evidence="5">Flagella cluster protein</fullName>
    </recommendedName>
</protein>
<dbReference type="AlphaFoldDB" id="E7QQS6"/>
<dbReference type="PATRIC" id="fig|797209.4.peg.1144"/>
<evidence type="ECO:0000313" key="2">
    <source>
        <dbReference type="EMBL" id="SHK51863.1"/>
    </source>
</evidence>
<sequence length="75" mass="8424">MTFDVHAVRHRLKLKTDAGHSSLFENRGDVACPACDDPFAEVFITEKPAHSFQPTGSMRFCVVREAGRTMVFTHD</sequence>
<keyword evidence="4" id="KW-1185">Reference proteome</keyword>
<reference evidence="4" key="2">
    <citation type="submission" date="2016-11" db="EMBL/GenBank/DDBJ databases">
        <authorList>
            <person name="Varghese N."/>
            <person name="Submissions S."/>
        </authorList>
    </citation>
    <scope>NUCLEOTIDE SEQUENCE [LARGE SCALE GENOMIC DNA]</scope>
    <source>
        <strain evidence="4">DX253</strain>
    </source>
</reference>
<organism evidence="1 3">
    <name type="scientific">Haladaptatus paucihalophilus DX253</name>
    <dbReference type="NCBI Taxonomy" id="797209"/>
    <lineage>
        <taxon>Archaea</taxon>
        <taxon>Methanobacteriati</taxon>
        <taxon>Methanobacteriota</taxon>
        <taxon>Stenosarchaea group</taxon>
        <taxon>Halobacteria</taxon>
        <taxon>Halobacteriales</taxon>
        <taxon>Haladaptataceae</taxon>
        <taxon>Haladaptatus</taxon>
    </lineage>
</organism>
<dbReference type="InterPro" id="IPR055809">
    <property type="entry name" value="DUF7385"/>
</dbReference>
<gene>
    <name evidence="2" type="ORF">SAMN05444342_1529</name>
    <name evidence="1" type="ORF">ZOD2009_05732</name>
</gene>
<evidence type="ECO:0000313" key="1">
    <source>
        <dbReference type="EMBL" id="EFW93340.1"/>
    </source>
</evidence>
<reference evidence="1 3" key="1">
    <citation type="journal article" date="2014" name="ISME J.">
        <title>Trehalose/2-sulfotrehalose biosynthesis and glycine-betaine uptake are widely spread mechanisms for osmoadaptation in the Halobacteriales.</title>
        <authorList>
            <person name="Youssef N.H."/>
            <person name="Savage-Ashlock K.N."/>
            <person name="McCully A.L."/>
            <person name="Luedtke B."/>
            <person name="Shaw E.I."/>
            <person name="Hoff W.D."/>
            <person name="Elshahed M.S."/>
        </authorList>
    </citation>
    <scope>NUCLEOTIDE SEQUENCE [LARGE SCALE GENOMIC DNA]</scope>
    <source>
        <strain evidence="1 3">DX253</strain>
    </source>
</reference>
<dbReference type="Proteomes" id="UP000003751">
    <property type="component" value="Unassembled WGS sequence"/>
</dbReference>
<dbReference type="Proteomes" id="UP000184203">
    <property type="component" value="Unassembled WGS sequence"/>
</dbReference>
<reference evidence="2" key="3">
    <citation type="submission" date="2016-11" db="EMBL/GenBank/DDBJ databases">
        <authorList>
            <person name="Jaros S."/>
            <person name="Januszkiewicz K."/>
            <person name="Wedrychowicz H."/>
        </authorList>
    </citation>
    <scope>NUCLEOTIDE SEQUENCE [LARGE SCALE GENOMIC DNA]</scope>
    <source>
        <strain evidence="2">DX253</strain>
    </source>
</reference>
<dbReference type="STRING" id="797209.GCA_000376445_01260"/>
<name>E7QQS6_HALPU</name>
<dbReference type="EMBL" id="AEMG01000004">
    <property type="protein sequence ID" value="EFW93340.1"/>
    <property type="molecule type" value="Genomic_DNA"/>
</dbReference>
<dbReference type="Pfam" id="PF24110">
    <property type="entry name" value="DUF7385"/>
    <property type="match status" value="1"/>
</dbReference>
<dbReference type="OrthoDB" id="191000at2157"/>
<dbReference type="EMBL" id="FRAN01000002">
    <property type="protein sequence ID" value="SHK51863.1"/>
    <property type="molecule type" value="Genomic_DNA"/>
</dbReference>
<accession>E7QQS6</accession>
<evidence type="ECO:0008006" key="5">
    <source>
        <dbReference type="Google" id="ProtNLM"/>
    </source>
</evidence>
<evidence type="ECO:0000313" key="4">
    <source>
        <dbReference type="Proteomes" id="UP000184203"/>
    </source>
</evidence>
<dbReference type="RefSeq" id="WP_007977857.1">
    <property type="nucleotide sequence ID" value="NZ_AEMG01000004.1"/>
</dbReference>
<dbReference type="eggNOG" id="arCOG02894">
    <property type="taxonomic scope" value="Archaea"/>
</dbReference>
<proteinExistence type="predicted"/>
<evidence type="ECO:0000313" key="3">
    <source>
        <dbReference type="Proteomes" id="UP000003751"/>
    </source>
</evidence>